<protein>
    <submittedName>
        <fullName evidence="1">Uncharacterized protein</fullName>
    </submittedName>
</protein>
<sequence length="268" mass="30408">MAFTYYEAIDDKSNDALTKMNLSQFRSFAIDAKLVDARLPSEKVDSVFQAVATRPTVERKIGEKVNTLSFPDFIIGLCHLSYLRAAADSSATMASYTPLHQKVSDCIANNIMPNCFKKILTKLEVLQKAFTPGTELLLSKGRRLVEQTLDSCQLKRTRAAEVRIDVRYLCTHLLRWGFIGKELNYTDLALITVFAKQTTLDPAAFVLHPNPIDINYTEFERLILGMSYHLYLAKTRYDPFEEFLGETMDTIFKKAGVLLELPEGEEDE</sequence>
<name>A0A061QMK0_9CHLO</name>
<accession>A0A061QMK0</accession>
<feature type="non-terminal residue" evidence="1">
    <location>
        <position position="268"/>
    </location>
</feature>
<proteinExistence type="predicted"/>
<dbReference type="AlphaFoldDB" id="A0A061QMK0"/>
<reference evidence="1" key="1">
    <citation type="submission" date="2014-05" db="EMBL/GenBank/DDBJ databases">
        <title>The transcriptome of the halophilic microalga Tetraselmis sp. GSL018 isolated from the Great Salt Lake, Utah.</title>
        <authorList>
            <person name="Jinkerson R.E."/>
            <person name="D'Adamo S."/>
            <person name="Posewitz M.C."/>
        </authorList>
    </citation>
    <scope>NUCLEOTIDE SEQUENCE</scope>
    <source>
        <strain evidence="1">GSL018</strain>
    </source>
</reference>
<dbReference type="Gene3D" id="1.10.238.10">
    <property type="entry name" value="EF-hand"/>
    <property type="match status" value="1"/>
</dbReference>
<gene>
    <name evidence="1" type="ORF">TSPGSL018_31005</name>
</gene>
<dbReference type="EMBL" id="GBEZ01027730">
    <property type="protein sequence ID" value="JAC59614.1"/>
    <property type="molecule type" value="Transcribed_RNA"/>
</dbReference>
<evidence type="ECO:0000313" key="1">
    <source>
        <dbReference type="EMBL" id="JAC59614.1"/>
    </source>
</evidence>
<organism evidence="1">
    <name type="scientific">Tetraselmis sp. GSL018</name>
    <dbReference type="NCBI Taxonomy" id="582737"/>
    <lineage>
        <taxon>Eukaryota</taxon>
        <taxon>Viridiplantae</taxon>
        <taxon>Chlorophyta</taxon>
        <taxon>core chlorophytes</taxon>
        <taxon>Chlorodendrophyceae</taxon>
        <taxon>Chlorodendrales</taxon>
        <taxon>Chlorodendraceae</taxon>
        <taxon>Tetraselmis</taxon>
    </lineage>
</organism>